<dbReference type="AlphaFoldDB" id="A0A316Z1D7"/>
<keyword evidence="1" id="KW-0732">Signal</keyword>
<evidence type="ECO:0000256" key="1">
    <source>
        <dbReference type="SAM" id="SignalP"/>
    </source>
</evidence>
<dbReference type="EMBL" id="KZ819309">
    <property type="protein sequence ID" value="PWN94778.1"/>
    <property type="molecule type" value="Genomic_DNA"/>
</dbReference>
<dbReference type="InterPro" id="IPR052900">
    <property type="entry name" value="Phospholipid_Metab_Enz"/>
</dbReference>
<gene>
    <name evidence="4" type="ORF">FA09DRAFT_323527</name>
</gene>
<protein>
    <recommendedName>
        <fullName evidence="6">Alkaline phosphatase</fullName>
    </recommendedName>
</protein>
<evidence type="ECO:0000313" key="4">
    <source>
        <dbReference type="EMBL" id="PWN94778.1"/>
    </source>
</evidence>
<accession>A0A316Z1D7</accession>
<dbReference type="Gene3D" id="2.60.40.380">
    <property type="entry name" value="Purple acid phosphatase-like, N-terminal"/>
    <property type="match status" value="1"/>
</dbReference>
<feature type="domain" description="Phospholipase D N-terminal" evidence="3">
    <location>
        <begin position="84"/>
        <end position="179"/>
    </location>
</feature>
<dbReference type="SUPFAM" id="SSF56300">
    <property type="entry name" value="Metallo-dependent phosphatases"/>
    <property type="match status" value="1"/>
</dbReference>
<dbReference type="Gene3D" id="3.60.21.70">
    <property type="entry name" value="PhoD-like phosphatase"/>
    <property type="match status" value="1"/>
</dbReference>
<organism evidence="4 5">
    <name type="scientific">Tilletiopsis washingtonensis</name>
    <dbReference type="NCBI Taxonomy" id="58919"/>
    <lineage>
        <taxon>Eukaryota</taxon>
        <taxon>Fungi</taxon>
        <taxon>Dikarya</taxon>
        <taxon>Basidiomycota</taxon>
        <taxon>Ustilaginomycotina</taxon>
        <taxon>Exobasidiomycetes</taxon>
        <taxon>Entylomatales</taxon>
        <taxon>Entylomatales incertae sedis</taxon>
        <taxon>Tilletiopsis</taxon>
    </lineage>
</organism>
<name>A0A316Z1D7_9BASI</name>
<dbReference type="RefSeq" id="XP_025595057.1">
    <property type="nucleotide sequence ID" value="XM_025741092.1"/>
</dbReference>
<evidence type="ECO:0008006" key="6">
    <source>
        <dbReference type="Google" id="ProtNLM"/>
    </source>
</evidence>
<dbReference type="STRING" id="58919.A0A316Z1D7"/>
<sequence>MRDDAPQIHLKMRFSLLLLSTLAASALAAPSSLLLSNIAYRSPSIEVGGDGLAHDIDAIERRHAKRSENGERGSFAGKLSFPYGVASGDPLEDSVILWTHPEPERDTDQPLCLRWEVSSEPGKWKGRALADHGTVCTTKDVGYSVKVEAKHLKPSKWYSYRFSAVNGDKATSPEGRFKTLPRPNDDIASVNFAVFSCSNLPVGSFAAYGNAAKHKEIDYALHVGDYIYEGSARLGAPEDRQFEPRYEIASLDDYRQRYNAYHRKDASLRAMRAAVAWQVVPDDHEVADNSWKDGSAKQPPGTLFRGVTFSERKRNAFKAYFENMPIRQISTTDDLRTWRQFRIGKLADLNMLDTRQYDRDVTDVYTNTPYIESIRNDTSRSLMGGRQEAWLYNNLEKSKATWKVVAQQILVTQMHQLRKCVGCAQDLNYDAWDGYTANRARFYEAVKKTKNVLMLAGDTHAAWVSEVHEPFTDDYDAATGKGSFGIELGGTAVSSSSSYGSLTKEIYVERAKQLTEVNKGLQFAEGERRGWFSLELTRERAVARFWGNQNTAPDSPEDLLATFEVKEGTDRFVRPINGGKRPIAGALQSLEWDQSSWDGTTFTRPRA</sequence>
<feature type="domain" description="PhoD-like phosphatase metallophosphatase" evidence="2">
    <location>
        <begin position="192"/>
        <end position="545"/>
    </location>
</feature>
<dbReference type="PANTHER" id="PTHR43606">
    <property type="entry name" value="PHOSPHATASE, PUTATIVE (AFU_ORTHOLOGUE AFUA_6G08710)-RELATED"/>
    <property type="match status" value="1"/>
</dbReference>
<evidence type="ECO:0000259" key="2">
    <source>
        <dbReference type="Pfam" id="PF09423"/>
    </source>
</evidence>
<dbReference type="Pfam" id="PF09423">
    <property type="entry name" value="PhoD"/>
    <property type="match status" value="1"/>
</dbReference>
<dbReference type="InterPro" id="IPR032093">
    <property type="entry name" value="PhoD_N"/>
</dbReference>
<dbReference type="GeneID" id="37268636"/>
<dbReference type="PANTHER" id="PTHR43606:SF7">
    <property type="entry name" value="PHOSPHATASE, PUTATIVE (AFU_ORTHOLOGUE AFUA_6G08710)-RELATED"/>
    <property type="match status" value="1"/>
</dbReference>
<dbReference type="Pfam" id="PF16655">
    <property type="entry name" value="PhoD_N"/>
    <property type="match status" value="1"/>
</dbReference>
<feature type="signal peptide" evidence="1">
    <location>
        <begin position="1"/>
        <end position="28"/>
    </location>
</feature>
<dbReference type="InterPro" id="IPR029052">
    <property type="entry name" value="Metallo-depent_PP-like"/>
</dbReference>
<evidence type="ECO:0000259" key="3">
    <source>
        <dbReference type="Pfam" id="PF16655"/>
    </source>
</evidence>
<evidence type="ECO:0000313" key="5">
    <source>
        <dbReference type="Proteomes" id="UP000245946"/>
    </source>
</evidence>
<reference evidence="4 5" key="1">
    <citation type="journal article" date="2018" name="Mol. Biol. Evol.">
        <title>Broad Genomic Sampling Reveals a Smut Pathogenic Ancestry of the Fungal Clade Ustilaginomycotina.</title>
        <authorList>
            <person name="Kijpornyongpan T."/>
            <person name="Mondo S.J."/>
            <person name="Barry K."/>
            <person name="Sandor L."/>
            <person name="Lee J."/>
            <person name="Lipzen A."/>
            <person name="Pangilinan J."/>
            <person name="LaButti K."/>
            <person name="Hainaut M."/>
            <person name="Henrissat B."/>
            <person name="Grigoriev I.V."/>
            <person name="Spatafora J.W."/>
            <person name="Aime M.C."/>
        </authorList>
    </citation>
    <scope>NUCLEOTIDE SEQUENCE [LARGE SCALE GENOMIC DNA]</scope>
    <source>
        <strain evidence="4 5">MCA 4186</strain>
    </source>
</reference>
<feature type="chain" id="PRO_5016308509" description="Alkaline phosphatase" evidence="1">
    <location>
        <begin position="29"/>
        <end position="607"/>
    </location>
</feature>
<dbReference type="OrthoDB" id="29024at2759"/>
<keyword evidence="5" id="KW-1185">Reference proteome</keyword>
<dbReference type="InterPro" id="IPR038607">
    <property type="entry name" value="PhoD-like_sf"/>
</dbReference>
<dbReference type="CDD" id="cd07389">
    <property type="entry name" value="MPP_PhoD"/>
    <property type="match status" value="1"/>
</dbReference>
<dbReference type="Proteomes" id="UP000245946">
    <property type="component" value="Unassembled WGS sequence"/>
</dbReference>
<proteinExistence type="predicted"/>
<dbReference type="InterPro" id="IPR018946">
    <property type="entry name" value="PhoD-like_MPP"/>
</dbReference>